<dbReference type="SMART" id="SM01234">
    <property type="entry name" value="Haemolytic"/>
    <property type="match status" value="1"/>
</dbReference>
<comment type="similarity">
    <text evidence="1">Belongs to the UPF0161 family.</text>
</comment>
<comment type="function">
    <text evidence="1">Could be involved in insertion of integral membrane proteins into the membrane.</text>
</comment>
<reference evidence="2 3" key="1">
    <citation type="journal article" date="2016" name="Nat. Commun.">
        <title>Thousands of microbial genomes shed light on interconnected biogeochemical processes in an aquifer system.</title>
        <authorList>
            <person name="Anantharaman K."/>
            <person name="Brown C.T."/>
            <person name="Hug L.A."/>
            <person name="Sharon I."/>
            <person name="Castelle C.J."/>
            <person name="Probst A.J."/>
            <person name="Thomas B.C."/>
            <person name="Singh A."/>
            <person name="Wilkins M.J."/>
            <person name="Karaoz U."/>
            <person name="Brodie E.L."/>
            <person name="Williams K.H."/>
            <person name="Hubbard S.S."/>
            <person name="Banfield J.F."/>
        </authorList>
    </citation>
    <scope>NUCLEOTIDE SEQUENCE [LARGE SCALE GENOMIC DNA]</scope>
</reference>
<dbReference type="Pfam" id="PF01809">
    <property type="entry name" value="YidD"/>
    <property type="match status" value="1"/>
</dbReference>
<keyword evidence="1" id="KW-1003">Cell membrane</keyword>
<comment type="subcellular location">
    <subcellularLocation>
        <location evidence="1">Cell membrane</location>
        <topology evidence="1">Peripheral membrane protein</topology>
        <orientation evidence="1">Cytoplasmic side</orientation>
    </subcellularLocation>
</comment>
<dbReference type="AlphaFoldDB" id="A0A1F8AX49"/>
<protein>
    <recommendedName>
        <fullName evidence="1">Putative membrane protein insertion efficiency factor</fullName>
    </recommendedName>
</protein>
<dbReference type="GO" id="GO:0005886">
    <property type="term" value="C:plasma membrane"/>
    <property type="evidence" value="ECO:0007669"/>
    <property type="project" value="UniProtKB-SubCell"/>
</dbReference>
<gene>
    <name evidence="2" type="ORF">A3E46_00720</name>
</gene>
<evidence type="ECO:0000313" key="2">
    <source>
        <dbReference type="EMBL" id="OGM56210.1"/>
    </source>
</evidence>
<dbReference type="InterPro" id="IPR002696">
    <property type="entry name" value="Membr_insert_effic_factor_YidD"/>
</dbReference>
<organism evidence="2 3">
    <name type="scientific">Candidatus Woesebacteria bacterium RIFCSPHIGHO2_12_FULL_46_16</name>
    <dbReference type="NCBI Taxonomy" id="1802513"/>
    <lineage>
        <taxon>Bacteria</taxon>
        <taxon>Candidatus Woeseibacteriota</taxon>
    </lineage>
</organism>
<name>A0A1F8AX49_9BACT</name>
<evidence type="ECO:0000313" key="3">
    <source>
        <dbReference type="Proteomes" id="UP000178313"/>
    </source>
</evidence>
<dbReference type="HAMAP" id="MF_00386">
    <property type="entry name" value="UPF0161_YidD"/>
    <property type="match status" value="1"/>
</dbReference>
<dbReference type="NCBIfam" id="TIGR00278">
    <property type="entry name" value="membrane protein insertion efficiency factor YidD"/>
    <property type="match status" value="1"/>
</dbReference>
<dbReference type="STRING" id="1802513.A3E46_00720"/>
<sequence>MKKALVIAITLYKQTLSWVLVLLFGRGCRFTPPCSDYTKEAIERFGVIRGTALGIKRISRCHPFGGYGFDPVPEIQK</sequence>
<dbReference type="Proteomes" id="UP000178313">
    <property type="component" value="Unassembled WGS sequence"/>
</dbReference>
<dbReference type="PANTHER" id="PTHR33383:SF1">
    <property type="entry name" value="MEMBRANE PROTEIN INSERTION EFFICIENCY FACTOR-RELATED"/>
    <property type="match status" value="1"/>
</dbReference>
<keyword evidence="1" id="KW-0472">Membrane</keyword>
<dbReference type="EMBL" id="MGGZ01000037">
    <property type="protein sequence ID" value="OGM56210.1"/>
    <property type="molecule type" value="Genomic_DNA"/>
</dbReference>
<evidence type="ECO:0000256" key="1">
    <source>
        <dbReference type="HAMAP-Rule" id="MF_00386"/>
    </source>
</evidence>
<accession>A0A1F8AX49</accession>
<proteinExistence type="inferred from homology"/>
<dbReference type="PANTHER" id="PTHR33383">
    <property type="entry name" value="MEMBRANE PROTEIN INSERTION EFFICIENCY FACTOR-RELATED"/>
    <property type="match status" value="1"/>
</dbReference>
<comment type="caution">
    <text evidence="2">The sequence shown here is derived from an EMBL/GenBank/DDBJ whole genome shotgun (WGS) entry which is preliminary data.</text>
</comment>